<feature type="transmembrane region" description="Helical" evidence="1">
    <location>
        <begin position="12"/>
        <end position="31"/>
    </location>
</feature>
<dbReference type="Proteomes" id="UP000054560">
    <property type="component" value="Unassembled WGS sequence"/>
</dbReference>
<evidence type="ECO:0000313" key="3">
    <source>
        <dbReference type="Proteomes" id="UP000054560"/>
    </source>
</evidence>
<dbReference type="AlphaFoldDB" id="A0A0L0G340"/>
<dbReference type="Gene3D" id="1.20.1110.10">
    <property type="entry name" value="Calcium-transporting ATPase, transmembrane domain"/>
    <property type="match status" value="1"/>
</dbReference>
<dbReference type="SUPFAM" id="SSF81665">
    <property type="entry name" value="Calcium ATPase, transmembrane domain M"/>
    <property type="match status" value="1"/>
</dbReference>
<sequence>DVSRHLIHGAMRFGPTSAVVLAVFACCLFGLCESVLLDGGLTSACTYYGPANVSAGRNWTGWGTSYTKGLRTAQLVCCTMLAVYAIPLSATFLHRTLPVWKCKLHTQYLWMAVSVLILVLQFLYVLVSDTIDKDSKPNYGWSNIPWYAYVIAVIWIPILVLLNEGAKMIYKKRFTLLQKRARLLFDTKLGMHSPV</sequence>
<evidence type="ECO:0008006" key="4">
    <source>
        <dbReference type="Google" id="ProtNLM"/>
    </source>
</evidence>
<feature type="non-terminal residue" evidence="2">
    <location>
        <position position="1"/>
    </location>
</feature>
<keyword evidence="3" id="KW-1185">Reference proteome</keyword>
<reference evidence="2 3" key="1">
    <citation type="submission" date="2011-02" db="EMBL/GenBank/DDBJ databases">
        <title>The Genome Sequence of Sphaeroforma arctica JP610.</title>
        <authorList>
            <consortium name="The Broad Institute Genome Sequencing Platform"/>
            <person name="Russ C."/>
            <person name="Cuomo C."/>
            <person name="Young S.K."/>
            <person name="Zeng Q."/>
            <person name="Gargeya S."/>
            <person name="Alvarado L."/>
            <person name="Berlin A."/>
            <person name="Chapman S.B."/>
            <person name="Chen Z."/>
            <person name="Freedman E."/>
            <person name="Gellesch M."/>
            <person name="Goldberg J."/>
            <person name="Griggs A."/>
            <person name="Gujja S."/>
            <person name="Heilman E."/>
            <person name="Heiman D."/>
            <person name="Howarth C."/>
            <person name="Mehta T."/>
            <person name="Neiman D."/>
            <person name="Pearson M."/>
            <person name="Roberts A."/>
            <person name="Saif S."/>
            <person name="Shea T."/>
            <person name="Shenoy N."/>
            <person name="Sisk P."/>
            <person name="Stolte C."/>
            <person name="Sykes S."/>
            <person name="White J."/>
            <person name="Yandava C."/>
            <person name="Burger G."/>
            <person name="Gray M.W."/>
            <person name="Holland P.W.H."/>
            <person name="King N."/>
            <person name="Lang F.B.F."/>
            <person name="Roger A.J."/>
            <person name="Ruiz-Trillo I."/>
            <person name="Haas B."/>
            <person name="Nusbaum C."/>
            <person name="Birren B."/>
        </authorList>
    </citation>
    <scope>NUCLEOTIDE SEQUENCE [LARGE SCALE GENOMIC DNA]</scope>
    <source>
        <strain evidence="2 3">JP610</strain>
    </source>
</reference>
<gene>
    <name evidence="2" type="ORF">SARC_04220</name>
</gene>
<evidence type="ECO:0000313" key="2">
    <source>
        <dbReference type="EMBL" id="KNC83547.1"/>
    </source>
</evidence>
<protein>
    <recommendedName>
        <fullName evidence="4">Cation-transporting P-type ATPase C-terminal domain-containing protein</fullName>
    </recommendedName>
</protein>
<organism evidence="2 3">
    <name type="scientific">Sphaeroforma arctica JP610</name>
    <dbReference type="NCBI Taxonomy" id="667725"/>
    <lineage>
        <taxon>Eukaryota</taxon>
        <taxon>Ichthyosporea</taxon>
        <taxon>Ichthyophonida</taxon>
        <taxon>Sphaeroforma</taxon>
    </lineage>
</organism>
<dbReference type="GeneID" id="25904724"/>
<keyword evidence="1" id="KW-0812">Transmembrane</keyword>
<feature type="transmembrane region" description="Helical" evidence="1">
    <location>
        <begin position="108"/>
        <end position="126"/>
    </location>
</feature>
<dbReference type="RefSeq" id="XP_014157449.1">
    <property type="nucleotide sequence ID" value="XM_014301974.1"/>
</dbReference>
<proteinExistence type="predicted"/>
<accession>A0A0L0G340</accession>
<dbReference type="OrthoDB" id="5568754at2759"/>
<dbReference type="EMBL" id="KQ241826">
    <property type="protein sequence ID" value="KNC83547.1"/>
    <property type="molecule type" value="Genomic_DNA"/>
</dbReference>
<dbReference type="PANTHER" id="PTHR13219">
    <property type="entry name" value="TRANSMEMBRANE PROTEIN 94"/>
    <property type="match status" value="1"/>
</dbReference>
<dbReference type="InterPro" id="IPR023298">
    <property type="entry name" value="ATPase_P-typ_TM_dom_sf"/>
</dbReference>
<keyword evidence="1" id="KW-0472">Membrane</keyword>
<dbReference type="eggNOG" id="KOG4383">
    <property type="taxonomic scope" value="Eukaryota"/>
</dbReference>
<evidence type="ECO:0000256" key="1">
    <source>
        <dbReference type="SAM" id="Phobius"/>
    </source>
</evidence>
<keyword evidence="1" id="KW-1133">Transmembrane helix</keyword>
<name>A0A0L0G340_9EUKA</name>
<feature type="transmembrane region" description="Helical" evidence="1">
    <location>
        <begin position="73"/>
        <end position="96"/>
    </location>
</feature>
<feature type="transmembrane region" description="Helical" evidence="1">
    <location>
        <begin position="146"/>
        <end position="163"/>
    </location>
</feature>
<dbReference type="InterPro" id="IPR039720">
    <property type="entry name" value="TMEM94"/>
</dbReference>
<dbReference type="PANTHER" id="PTHR13219:SF6">
    <property type="entry name" value="TRANSMEMBRANE PROTEIN 94"/>
    <property type="match status" value="1"/>
</dbReference>